<dbReference type="InterPro" id="IPR057436">
    <property type="entry name" value="5TMH_Lnb"/>
</dbReference>
<organism evidence="5 6">
    <name type="scientific">Taibaiella lutea</name>
    <dbReference type="NCBI Taxonomy" id="2608001"/>
    <lineage>
        <taxon>Bacteria</taxon>
        <taxon>Pseudomonadati</taxon>
        <taxon>Bacteroidota</taxon>
        <taxon>Chitinophagia</taxon>
        <taxon>Chitinophagales</taxon>
        <taxon>Chitinophagaceae</taxon>
        <taxon>Taibaiella</taxon>
    </lineage>
</organism>
<feature type="transmembrane region" description="Helical" evidence="1">
    <location>
        <begin position="261"/>
        <end position="282"/>
    </location>
</feature>
<comment type="caution">
    <text evidence="5">The sequence shown here is derived from an EMBL/GenBank/DDBJ whole genome shotgun (WGS) entry which is preliminary data.</text>
</comment>
<accession>A0A5M6CTK5</accession>
<gene>
    <name evidence="5" type="ORF">F0919_06365</name>
</gene>
<dbReference type="RefSeq" id="WP_150031867.1">
    <property type="nucleotide sequence ID" value="NZ_VWSH01000001.1"/>
</dbReference>
<sequence length="398" mass="46204">MMRYIVSVIFCFFSFAMFAHNADDTLVLVQDDTSHIRISILTCGVGDELYSSFGHTGVRVIDSVHHTDDVYNYGTFDFGDPHFYKKFVLGKLPYYLDKGSYNDFMYTYIEEKRNVEEQVMNLSAVHKLKILAYLENNLKPENRAYKYDFMWDNCCTRVRDIFPKVLGEEFYFGDILTGKKITYRNIINQYLMNKHWERFGIDLLLGSRIDSTMSEDGVMFLPDFLHKGLEHAKYKNEHIVGSDQVILAHKHIYQSTLNGPLWTMIGILILTVLAFLIPAFHYLKSFMRFVLLFITGLLGLFILFMWLGTDNQGCSDNYNILWALPLNAFAAFFAHKQSFWLRIYALAAISLLIVALIVHLIGFQQMPLIEISPLLLAMMYVYVDMYKRNVPAPKANKD</sequence>
<evidence type="ECO:0000313" key="6">
    <source>
        <dbReference type="Proteomes" id="UP000323632"/>
    </source>
</evidence>
<dbReference type="AlphaFoldDB" id="A0A5M6CTK5"/>
<keyword evidence="6" id="KW-1185">Reference proteome</keyword>
<feature type="transmembrane region" description="Helical" evidence="1">
    <location>
        <begin position="289"/>
        <end position="306"/>
    </location>
</feature>
<keyword evidence="1" id="KW-1133">Transmembrane helix</keyword>
<evidence type="ECO:0000313" key="5">
    <source>
        <dbReference type="EMBL" id="KAA5537292.1"/>
    </source>
</evidence>
<dbReference type="Pfam" id="PF13387">
    <property type="entry name" value="Lnb_N"/>
    <property type="match status" value="1"/>
</dbReference>
<feature type="signal peptide" evidence="2">
    <location>
        <begin position="1"/>
        <end position="21"/>
    </location>
</feature>
<protein>
    <submittedName>
        <fullName evidence="5">DUF4105 domain-containing protein</fullName>
    </submittedName>
</protein>
<evidence type="ECO:0000259" key="4">
    <source>
        <dbReference type="Pfam" id="PF25221"/>
    </source>
</evidence>
<proteinExistence type="predicted"/>
<evidence type="ECO:0000256" key="1">
    <source>
        <dbReference type="SAM" id="Phobius"/>
    </source>
</evidence>
<dbReference type="Pfam" id="PF25221">
    <property type="entry name" value="5TMH_Lnb"/>
    <property type="match status" value="1"/>
</dbReference>
<feature type="domain" description="Lnb-like transmembrane" evidence="4">
    <location>
        <begin position="264"/>
        <end position="383"/>
    </location>
</feature>
<dbReference type="EMBL" id="VWSH01000001">
    <property type="protein sequence ID" value="KAA5537292.1"/>
    <property type="molecule type" value="Genomic_DNA"/>
</dbReference>
<feature type="transmembrane region" description="Helical" evidence="1">
    <location>
        <begin position="341"/>
        <end position="361"/>
    </location>
</feature>
<dbReference type="InterPro" id="IPR025178">
    <property type="entry name" value="Lnb_N"/>
</dbReference>
<keyword evidence="1" id="KW-0472">Membrane</keyword>
<keyword evidence="2" id="KW-0732">Signal</keyword>
<feature type="transmembrane region" description="Helical" evidence="1">
    <location>
        <begin position="367"/>
        <end position="383"/>
    </location>
</feature>
<name>A0A5M6CTK5_9BACT</name>
<reference evidence="5 6" key="1">
    <citation type="submission" date="2019-09" db="EMBL/GenBank/DDBJ databases">
        <title>Genome sequence and assembly of Taibaiella sp.</title>
        <authorList>
            <person name="Chhetri G."/>
        </authorList>
    </citation>
    <scope>NUCLEOTIDE SEQUENCE [LARGE SCALE GENOMIC DNA]</scope>
    <source>
        <strain evidence="5 6">KVB11</strain>
    </source>
</reference>
<evidence type="ECO:0000259" key="3">
    <source>
        <dbReference type="Pfam" id="PF13387"/>
    </source>
</evidence>
<keyword evidence="1" id="KW-0812">Transmembrane</keyword>
<dbReference type="Proteomes" id="UP000323632">
    <property type="component" value="Unassembled WGS sequence"/>
</dbReference>
<feature type="domain" description="Lnb N-terminal periplasmic" evidence="3">
    <location>
        <begin position="30"/>
        <end position="186"/>
    </location>
</feature>
<feature type="chain" id="PRO_5024300257" evidence="2">
    <location>
        <begin position="22"/>
        <end position="398"/>
    </location>
</feature>
<evidence type="ECO:0000256" key="2">
    <source>
        <dbReference type="SAM" id="SignalP"/>
    </source>
</evidence>
<feature type="transmembrane region" description="Helical" evidence="1">
    <location>
        <begin position="318"/>
        <end position="334"/>
    </location>
</feature>